<dbReference type="STRING" id="1503.CLPU_2c00460"/>
<evidence type="ECO:0000313" key="9">
    <source>
        <dbReference type="Proteomes" id="UP000037267"/>
    </source>
</evidence>
<feature type="transmembrane region" description="Helical" evidence="6">
    <location>
        <begin position="589"/>
        <end position="608"/>
    </location>
</feature>
<keyword evidence="6" id="KW-0813">Transport</keyword>
<dbReference type="GO" id="GO:0005886">
    <property type="term" value="C:plasma membrane"/>
    <property type="evidence" value="ECO:0007669"/>
    <property type="project" value="UniProtKB-SubCell"/>
</dbReference>
<dbReference type="RefSeq" id="WP_050353994.1">
    <property type="nucleotide sequence ID" value="NZ_LGSS01000002.1"/>
</dbReference>
<keyword evidence="2 6" id="KW-1003">Cell membrane</keyword>
<keyword evidence="9" id="KW-1185">Reference proteome</keyword>
<dbReference type="Pfam" id="PF02687">
    <property type="entry name" value="FtsX"/>
    <property type="match status" value="2"/>
</dbReference>
<feature type="domain" description="ABC3 transporter permease C-terminal" evidence="7">
    <location>
        <begin position="540"/>
        <end position="640"/>
    </location>
</feature>
<dbReference type="PANTHER" id="PTHR46795:SF3">
    <property type="entry name" value="ABC TRANSPORTER PERMEASE"/>
    <property type="match status" value="1"/>
</dbReference>
<organism evidence="8 9">
    <name type="scientific">Gottschalkia purinilytica</name>
    <name type="common">Clostridium purinilyticum</name>
    <dbReference type="NCBI Taxonomy" id="1503"/>
    <lineage>
        <taxon>Bacteria</taxon>
        <taxon>Bacillati</taxon>
        <taxon>Bacillota</taxon>
        <taxon>Tissierellia</taxon>
        <taxon>Tissierellales</taxon>
        <taxon>Gottschalkiaceae</taxon>
        <taxon>Gottschalkia</taxon>
    </lineage>
</organism>
<keyword evidence="5 6" id="KW-0472">Membrane</keyword>
<evidence type="ECO:0000256" key="1">
    <source>
        <dbReference type="ARBA" id="ARBA00004651"/>
    </source>
</evidence>
<dbReference type="InterPro" id="IPR052536">
    <property type="entry name" value="ABC-4_Integral_Memb_Prot"/>
</dbReference>
<dbReference type="InterPro" id="IPR027022">
    <property type="entry name" value="ABC_permease_BceB-typ"/>
</dbReference>
<feature type="transmembrane region" description="Helical" evidence="6">
    <location>
        <begin position="60"/>
        <end position="83"/>
    </location>
</feature>
<accession>A0A0L0WDV0</accession>
<protein>
    <submittedName>
        <fullName evidence="8">ABC transporter permease protein</fullName>
    </submittedName>
</protein>
<keyword evidence="4 6" id="KW-1133">Transmembrane helix</keyword>
<dbReference type="EMBL" id="LGSS01000002">
    <property type="protein sequence ID" value="KNF09595.1"/>
    <property type="molecule type" value="Genomic_DNA"/>
</dbReference>
<dbReference type="AlphaFoldDB" id="A0A0L0WDV0"/>
<reference evidence="9" key="1">
    <citation type="submission" date="2015-07" db="EMBL/GenBank/DDBJ databases">
        <title>Draft genome sequence of the purine-degrading Gottschalkia purinilyticum DSM 1384 (formerly Clostridium purinilyticum).</title>
        <authorList>
            <person name="Poehlein A."/>
            <person name="Schiel-Bengelsdorf B."/>
            <person name="Bengelsdorf F.R."/>
            <person name="Daniel R."/>
            <person name="Duerre P."/>
        </authorList>
    </citation>
    <scope>NUCLEOTIDE SEQUENCE [LARGE SCALE GENOMIC DNA]</scope>
    <source>
        <strain evidence="9">DSM 1384</strain>
    </source>
</reference>
<evidence type="ECO:0000256" key="2">
    <source>
        <dbReference type="ARBA" id="ARBA00022475"/>
    </source>
</evidence>
<name>A0A0L0WDV0_GOTPU</name>
<dbReference type="InterPro" id="IPR003838">
    <property type="entry name" value="ABC3_permease_C"/>
</dbReference>
<dbReference type="PANTHER" id="PTHR46795">
    <property type="entry name" value="ABC TRANSPORTER PERMEASE-RELATED-RELATED"/>
    <property type="match status" value="1"/>
</dbReference>
<evidence type="ECO:0000256" key="3">
    <source>
        <dbReference type="ARBA" id="ARBA00022692"/>
    </source>
</evidence>
<comment type="similarity">
    <text evidence="6">Belongs to the ABC-4 integral membrane protein family.</text>
</comment>
<feature type="transmembrane region" description="Helical" evidence="6">
    <location>
        <begin position="157"/>
        <end position="176"/>
    </location>
</feature>
<comment type="caution">
    <text evidence="8">The sequence shown here is derived from an EMBL/GenBank/DDBJ whole genome shotgun (WGS) entry which is preliminary data.</text>
</comment>
<dbReference type="PIRSF" id="PIRSF018968">
    <property type="entry name" value="ABC_permease_BceB"/>
    <property type="match status" value="1"/>
</dbReference>
<dbReference type="OrthoDB" id="9781780at2"/>
<comment type="subcellular location">
    <subcellularLocation>
        <location evidence="1 6">Cell membrane</location>
        <topology evidence="1 6">Multi-pass membrane protein</topology>
    </subcellularLocation>
</comment>
<dbReference type="GO" id="GO:0055085">
    <property type="term" value="P:transmembrane transport"/>
    <property type="evidence" value="ECO:0007669"/>
    <property type="project" value="UniProtKB-UniRule"/>
</dbReference>
<feature type="transmembrane region" description="Helical" evidence="6">
    <location>
        <begin position="283"/>
        <end position="304"/>
    </location>
</feature>
<feature type="transmembrane region" description="Helical" evidence="6">
    <location>
        <begin position="20"/>
        <end position="40"/>
    </location>
</feature>
<feature type="transmembrane region" description="Helical" evidence="6">
    <location>
        <begin position="228"/>
        <end position="254"/>
    </location>
</feature>
<sequence length="653" mass="75212">MKLHNITINNMKGNAYRYVMYYLSNTLTVAIFFIFSNFVFYPKKITSPSEIASRSIDNGLIMCQVIIVMFSLFFVTYSVSIFLKSREREFGLLSLFGMTKNQIRKYVLIESTIISSISIVSGIILGILFSRLFFLIIGALLQKHIIFGISFKATKLTLIIFLLLFQFINIVMLIRIKNKEIIEQIKSNKVIKEVPTFSIFKSLIGITLLIVGYVLAWNAYGVSVISRMIPVTLIVIAGTYFIFTQFSILLTNLLKKNITRFYTKTNIVAVSQMIFKLKDTAKVLFLASILGAITFTATETVYSLSTEFVEAIRMSTPDDVGIVNSKEDINRKIDISEITSILEKYDLKVKYLNEVKGVEIKIGEEVDNKDSYYKSLALISNSQYNKLAKQSNNKQIRLNKNEIIYTFPFKEVGELEPRKETYIEKMLNKNILEFKINDTTRKYNIKEKIYETPMNTLRIRYSGVLSVNDIEFEEILKNISKEQLIEYYGIKLEDGSNSYKAVKEIRQYLNKGYEGHYSTKADLYIEQRSSLGVVMFIGLFIALLFLIASGSIIYFKLFNDMKQDSMEYSILRKIGASKSDIRRIITKQIAIIFSLPFIVSTSHSLFALKALGNFLQRNLLINGLTVIFGYFLVQLVYFLIVRKIYIRKIDNFQ</sequence>
<proteinExistence type="inferred from homology"/>
<evidence type="ECO:0000259" key="7">
    <source>
        <dbReference type="Pfam" id="PF02687"/>
    </source>
</evidence>
<feature type="transmembrane region" description="Helical" evidence="6">
    <location>
        <begin position="620"/>
        <end position="640"/>
    </location>
</feature>
<evidence type="ECO:0000256" key="5">
    <source>
        <dbReference type="ARBA" id="ARBA00023136"/>
    </source>
</evidence>
<evidence type="ECO:0000256" key="6">
    <source>
        <dbReference type="PIRNR" id="PIRNR018968"/>
    </source>
</evidence>
<feature type="domain" description="ABC3 transporter permease C-terminal" evidence="7">
    <location>
        <begin position="65"/>
        <end position="180"/>
    </location>
</feature>
<evidence type="ECO:0000313" key="8">
    <source>
        <dbReference type="EMBL" id="KNF09595.1"/>
    </source>
</evidence>
<keyword evidence="3 6" id="KW-0812">Transmembrane</keyword>
<evidence type="ECO:0000256" key="4">
    <source>
        <dbReference type="ARBA" id="ARBA00022989"/>
    </source>
</evidence>
<feature type="transmembrane region" description="Helical" evidence="6">
    <location>
        <begin position="197"/>
        <end position="216"/>
    </location>
</feature>
<gene>
    <name evidence="8" type="ORF">CLPU_2c00460</name>
</gene>
<dbReference type="PATRIC" id="fig|1503.3.peg.1543"/>
<feature type="transmembrane region" description="Helical" evidence="6">
    <location>
        <begin position="531"/>
        <end position="555"/>
    </location>
</feature>
<dbReference type="Proteomes" id="UP000037267">
    <property type="component" value="Unassembled WGS sequence"/>
</dbReference>